<dbReference type="InterPro" id="IPR036871">
    <property type="entry name" value="PX_dom_sf"/>
</dbReference>
<dbReference type="Pfam" id="PF00787">
    <property type="entry name" value="PX"/>
    <property type="match status" value="1"/>
</dbReference>
<dbReference type="PANTHER" id="PTHR22775">
    <property type="entry name" value="SORTING NEXIN"/>
    <property type="match status" value="1"/>
</dbReference>
<reference evidence="2 3" key="1">
    <citation type="journal article" date="2023" name="Mol. Biol. Evol.">
        <title>Genomics of Secondarily Temperate Adaptation in the Only Non-Antarctic Icefish.</title>
        <authorList>
            <person name="Rivera-Colon A.G."/>
            <person name="Rayamajhi N."/>
            <person name="Minhas B.F."/>
            <person name="Madrigal G."/>
            <person name="Bilyk K.T."/>
            <person name="Yoon V."/>
            <person name="Hune M."/>
            <person name="Gregory S."/>
            <person name="Cheng C.H.C."/>
            <person name="Catchen J.M."/>
        </authorList>
    </citation>
    <scope>NUCLEOTIDE SEQUENCE [LARGE SCALE GENOMIC DNA]</scope>
    <source>
        <strain evidence="2">JC2023a</strain>
    </source>
</reference>
<feature type="domain" description="PX" evidence="1">
    <location>
        <begin position="7"/>
        <end position="124"/>
    </location>
</feature>
<dbReference type="InterPro" id="IPR001683">
    <property type="entry name" value="PX_dom"/>
</dbReference>
<dbReference type="AlphaFoldDB" id="A0AAN8BQZ2"/>
<dbReference type="FunFam" id="3.30.1520.10:FF:000020">
    <property type="entry name" value="nischarin isoform X1"/>
    <property type="match status" value="1"/>
</dbReference>
<accession>A0AAN8BQZ2</accession>
<dbReference type="PROSITE" id="PS50195">
    <property type="entry name" value="PX"/>
    <property type="match status" value="1"/>
</dbReference>
<dbReference type="EMBL" id="JAULUE010002056">
    <property type="protein sequence ID" value="KAK5889966.1"/>
    <property type="molecule type" value="Genomic_DNA"/>
</dbReference>
<sequence length="124" mass="14247">MESALFPEDVLERKVCVVGSEPVENYTVYIIEVSDGEHRRTVKHRYSAFHDLHEKLTAEKKVARRLLPPKKMLGKNSESLVERRQKELELYLQQFPEATPSPLACYLHFHLHVGALEAPPPCAQ</sequence>
<keyword evidence="3" id="KW-1185">Reference proteome</keyword>
<evidence type="ECO:0000313" key="3">
    <source>
        <dbReference type="Proteomes" id="UP001335648"/>
    </source>
</evidence>
<dbReference type="GO" id="GO:0035091">
    <property type="term" value="F:phosphatidylinositol binding"/>
    <property type="evidence" value="ECO:0007669"/>
    <property type="project" value="InterPro"/>
</dbReference>
<proteinExistence type="predicted"/>
<dbReference type="Proteomes" id="UP001335648">
    <property type="component" value="Unassembled WGS sequence"/>
</dbReference>
<dbReference type="SMART" id="SM00312">
    <property type="entry name" value="PX"/>
    <property type="match status" value="1"/>
</dbReference>
<organism evidence="2 3">
    <name type="scientific">Champsocephalus esox</name>
    <name type="common">pike icefish</name>
    <dbReference type="NCBI Taxonomy" id="159716"/>
    <lineage>
        <taxon>Eukaryota</taxon>
        <taxon>Metazoa</taxon>
        <taxon>Chordata</taxon>
        <taxon>Craniata</taxon>
        <taxon>Vertebrata</taxon>
        <taxon>Euteleostomi</taxon>
        <taxon>Actinopterygii</taxon>
        <taxon>Neopterygii</taxon>
        <taxon>Teleostei</taxon>
        <taxon>Neoteleostei</taxon>
        <taxon>Acanthomorphata</taxon>
        <taxon>Eupercaria</taxon>
        <taxon>Perciformes</taxon>
        <taxon>Notothenioidei</taxon>
        <taxon>Channichthyidae</taxon>
        <taxon>Champsocephalus</taxon>
    </lineage>
</organism>
<name>A0AAN8BQZ2_9TELE</name>
<dbReference type="PANTHER" id="PTHR22775:SF3">
    <property type="entry name" value="SORTING NEXIN-13"/>
    <property type="match status" value="1"/>
</dbReference>
<protein>
    <recommendedName>
        <fullName evidence="1">PX domain-containing protein</fullName>
    </recommendedName>
</protein>
<dbReference type="Gene3D" id="3.30.1520.10">
    <property type="entry name" value="Phox-like domain"/>
    <property type="match status" value="1"/>
</dbReference>
<dbReference type="SUPFAM" id="SSF64268">
    <property type="entry name" value="PX domain"/>
    <property type="match status" value="1"/>
</dbReference>
<evidence type="ECO:0000259" key="1">
    <source>
        <dbReference type="PROSITE" id="PS50195"/>
    </source>
</evidence>
<gene>
    <name evidence="2" type="ORF">CesoFtcFv8_013539</name>
</gene>
<evidence type="ECO:0000313" key="2">
    <source>
        <dbReference type="EMBL" id="KAK5889966.1"/>
    </source>
</evidence>
<comment type="caution">
    <text evidence="2">The sequence shown here is derived from an EMBL/GenBank/DDBJ whole genome shotgun (WGS) entry which is preliminary data.</text>
</comment>